<dbReference type="EMBL" id="WMIA01000011">
    <property type="protein sequence ID" value="MTF39320.1"/>
    <property type="molecule type" value="Genomic_DNA"/>
</dbReference>
<proteinExistence type="predicted"/>
<comment type="caution">
    <text evidence="1">The sequence shown here is derived from an EMBL/GenBank/DDBJ whole genome shotgun (WGS) entry which is preliminary data.</text>
</comment>
<name>A0A844GTH8_9CHRO</name>
<evidence type="ECO:0000313" key="2">
    <source>
        <dbReference type="Proteomes" id="UP000437131"/>
    </source>
</evidence>
<dbReference type="PROSITE" id="PS51257">
    <property type="entry name" value="PROKAR_LIPOPROTEIN"/>
    <property type="match status" value="1"/>
</dbReference>
<gene>
    <name evidence="1" type="ORF">GGC33_10330</name>
</gene>
<dbReference type="AlphaFoldDB" id="A0A844GTH8"/>
<reference evidence="1 2" key="1">
    <citation type="submission" date="2019-11" db="EMBL/GenBank/DDBJ databases">
        <title>Isolation of a new High Light Tolerant Cyanobacteria.</title>
        <authorList>
            <person name="Dobson Z."/>
            <person name="Vaughn N."/>
            <person name="Vaughn M."/>
            <person name="Fromme P."/>
            <person name="Mazor Y."/>
        </authorList>
    </citation>
    <scope>NUCLEOTIDE SEQUENCE [LARGE SCALE GENOMIC DNA]</scope>
    <source>
        <strain evidence="1 2">0216</strain>
    </source>
</reference>
<evidence type="ECO:0000313" key="1">
    <source>
        <dbReference type="EMBL" id="MTF39320.1"/>
    </source>
</evidence>
<sequence length="252" mass="28205">MRKYIQIVLWLGIASTFLSCNTRTVHEPPPSVELLATDANFSIGRRIVRIPLVAIASINFPRSKAAVLCENKSDEFCNLSLDEIREKQPIPISVKALDISVNDYSYLQDAQTDTYISMPELCPMLSQQWAKEICLNRGSPVFGEYLRSFTLMNSDYLKYADISWIGNTKKSAGELVRELELEIGQPQRVCPNEENGQPSSLCVATLKLDNDLLAVWIVTRSQGLRGLTKDSEAIQTLVELWTDDATDGNEVS</sequence>
<dbReference type="Proteomes" id="UP000437131">
    <property type="component" value="Unassembled WGS sequence"/>
</dbReference>
<organism evidence="1 2">
    <name type="scientific">Cyanobacterium aponinum 0216</name>
    <dbReference type="NCBI Taxonomy" id="2676140"/>
    <lineage>
        <taxon>Bacteria</taxon>
        <taxon>Bacillati</taxon>
        <taxon>Cyanobacteriota</taxon>
        <taxon>Cyanophyceae</taxon>
        <taxon>Oscillatoriophycideae</taxon>
        <taxon>Chroococcales</taxon>
        <taxon>Geminocystaceae</taxon>
        <taxon>Cyanobacterium</taxon>
    </lineage>
</organism>
<protein>
    <recommendedName>
        <fullName evidence="3">Lipoprotein</fullName>
    </recommendedName>
</protein>
<dbReference type="RefSeq" id="WP_155083957.1">
    <property type="nucleotide sequence ID" value="NZ_WMIA01000011.1"/>
</dbReference>
<evidence type="ECO:0008006" key="3">
    <source>
        <dbReference type="Google" id="ProtNLM"/>
    </source>
</evidence>
<accession>A0A844GTH8</accession>